<accession>A0A103XUT3</accession>
<dbReference type="GO" id="GO:0042910">
    <property type="term" value="F:xenobiotic transmembrane transporter activity"/>
    <property type="evidence" value="ECO:0007669"/>
    <property type="project" value="InterPro"/>
</dbReference>
<feature type="region of interest" description="Disordered" evidence="2">
    <location>
        <begin position="155"/>
        <end position="204"/>
    </location>
</feature>
<dbReference type="Pfam" id="PF01554">
    <property type="entry name" value="MatE"/>
    <property type="match status" value="1"/>
</dbReference>
<proteinExistence type="inferred from homology"/>
<protein>
    <submittedName>
        <fullName evidence="4">Multi antimicrobial extrusion protein</fullName>
    </submittedName>
</protein>
<evidence type="ECO:0000313" key="5">
    <source>
        <dbReference type="Proteomes" id="UP000243975"/>
    </source>
</evidence>
<evidence type="ECO:0000256" key="3">
    <source>
        <dbReference type="SAM" id="Phobius"/>
    </source>
</evidence>
<keyword evidence="3" id="KW-0812">Transmembrane</keyword>
<keyword evidence="3" id="KW-1133">Transmembrane helix</keyword>
<name>A0A103XUT3_CYNCS</name>
<organism evidence="4 5">
    <name type="scientific">Cynara cardunculus var. scolymus</name>
    <name type="common">Globe artichoke</name>
    <name type="synonym">Cynara scolymus</name>
    <dbReference type="NCBI Taxonomy" id="59895"/>
    <lineage>
        <taxon>Eukaryota</taxon>
        <taxon>Viridiplantae</taxon>
        <taxon>Streptophyta</taxon>
        <taxon>Embryophyta</taxon>
        <taxon>Tracheophyta</taxon>
        <taxon>Spermatophyta</taxon>
        <taxon>Magnoliopsida</taxon>
        <taxon>eudicotyledons</taxon>
        <taxon>Gunneridae</taxon>
        <taxon>Pentapetalae</taxon>
        <taxon>asterids</taxon>
        <taxon>campanulids</taxon>
        <taxon>Asterales</taxon>
        <taxon>Asteraceae</taxon>
        <taxon>Carduoideae</taxon>
        <taxon>Cardueae</taxon>
        <taxon>Carduinae</taxon>
        <taxon>Cynara</taxon>
    </lineage>
</organism>
<dbReference type="GO" id="GO:0015297">
    <property type="term" value="F:antiporter activity"/>
    <property type="evidence" value="ECO:0007669"/>
    <property type="project" value="InterPro"/>
</dbReference>
<sequence length="259" mass="27515">MYVLVVKTYSVRVSNELGSGHPRAAKYAVMVTVTESLVMGIISMCIVMMTKNHFAAIFTNSKEMQTAVSHLAYLLSITLVLNSVQPVISGVAVGGGWQGLVAYINLFCYYIVGLPLGFFLGYKTHLGVEGIWIGMICGTTLQTFILVPLPHPLPESSSSVFTAPPPPSRRRSANRHPHPTIVCRLRLSPPSSPSPATRPTSASPMILLRPASDSPMILLRSASASPMILLRLTGGVSTGSGEGLTGSSKVGFVAVCSTE</sequence>
<dbReference type="Gramene" id="KVH97266">
    <property type="protein sequence ID" value="KVH97266"/>
    <property type="gene ID" value="Ccrd_000646"/>
</dbReference>
<feature type="transmembrane region" description="Helical" evidence="3">
    <location>
        <begin position="100"/>
        <end position="119"/>
    </location>
</feature>
<dbReference type="Proteomes" id="UP000243975">
    <property type="component" value="Unassembled WGS sequence"/>
</dbReference>
<feature type="transmembrane region" description="Helical" evidence="3">
    <location>
        <begin position="27"/>
        <end position="50"/>
    </location>
</feature>
<reference evidence="4 5" key="1">
    <citation type="journal article" date="2016" name="Sci. Rep.">
        <title>The genome sequence of the outbreeding globe artichoke constructed de novo incorporating a phase-aware low-pass sequencing strategy of F1 progeny.</title>
        <authorList>
            <person name="Scaglione D."/>
            <person name="Reyes-Chin-Wo S."/>
            <person name="Acquadro A."/>
            <person name="Froenicke L."/>
            <person name="Portis E."/>
            <person name="Beitel C."/>
            <person name="Tirone M."/>
            <person name="Mauro R."/>
            <person name="Lo Monaco A."/>
            <person name="Mauromicale G."/>
            <person name="Faccioli P."/>
            <person name="Cattivelli L."/>
            <person name="Rieseberg L."/>
            <person name="Michelmore R."/>
            <person name="Lanteri S."/>
        </authorList>
    </citation>
    <scope>NUCLEOTIDE SEQUENCE [LARGE SCALE GENOMIC DNA]</scope>
    <source>
        <strain evidence="4">2C</strain>
    </source>
</reference>
<evidence type="ECO:0000256" key="1">
    <source>
        <dbReference type="ARBA" id="ARBA00010199"/>
    </source>
</evidence>
<dbReference type="EMBL" id="LEKV01003846">
    <property type="protein sequence ID" value="KVH97266.1"/>
    <property type="molecule type" value="Genomic_DNA"/>
</dbReference>
<gene>
    <name evidence="4" type="ORF">Ccrd_000646</name>
</gene>
<feature type="compositionally biased region" description="Basic residues" evidence="2">
    <location>
        <begin position="168"/>
        <end position="178"/>
    </location>
</feature>
<evidence type="ECO:0000313" key="4">
    <source>
        <dbReference type="EMBL" id="KVH97266.1"/>
    </source>
</evidence>
<feature type="non-terminal residue" evidence="4">
    <location>
        <position position="259"/>
    </location>
</feature>
<comment type="similarity">
    <text evidence="1">Belongs to the multi antimicrobial extrusion (MATE) (TC 2.A.66.1) family.</text>
</comment>
<dbReference type="PANTHER" id="PTHR11206">
    <property type="entry name" value="MULTIDRUG RESISTANCE PROTEIN"/>
    <property type="match status" value="1"/>
</dbReference>
<evidence type="ECO:0000256" key="2">
    <source>
        <dbReference type="SAM" id="MobiDB-lite"/>
    </source>
</evidence>
<feature type="compositionally biased region" description="Low complexity" evidence="2">
    <location>
        <begin position="185"/>
        <end position="204"/>
    </location>
</feature>
<dbReference type="GO" id="GO:0016020">
    <property type="term" value="C:membrane"/>
    <property type="evidence" value="ECO:0007669"/>
    <property type="project" value="InterPro"/>
</dbReference>
<feature type="transmembrane region" description="Helical" evidence="3">
    <location>
        <begin position="71"/>
        <end position="94"/>
    </location>
</feature>
<comment type="caution">
    <text evidence="4">The sequence shown here is derived from an EMBL/GenBank/DDBJ whole genome shotgun (WGS) entry which is preliminary data.</text>
</comment>
<dbReference type="InterPro" id="IPR002528">
    <property type="entry name" value="MATE_fam"/>
</dbReference>
<keyword evidence="5" id="KW-1185">Reference proteome</keyword>
<feature type="transmembrane region" description="Helical" evidence="3">
    <location>
        <begin position="131"/>
        <end position="149"/>
    </location>
</feature>
<dbReference type="AlphaFoldDB" id="A0A103XUT3"/>
<dbReference type="STRING" id="59895.A0A103XUT3"/>
<keyword evidence="3" id="KW-0472">Membrane</keyword>